<organism evidence="1">
    <name type="scientific">virus sp. ctML55</name>
    <dbReference type="NCBI Taxonomy" id="2827627"/>
    <lineage>
        <taxon>Viruses</taxon>
    </lineage>
</organism>
<evidence type="ECO:0000313" key="1">
    <source>
        <dbReference type="EMBL" id="DAE31011.1"/>
    </source>
</evidence>
<accession>A0A8S5RIL2</accession>
<dbReference type="EMBL" id="BK059105">
    <property type="protein sequence ID" value="DAE31011.1"/>
    <property type="molecule type" value="Genomic_DNA"/>
</dbReference>
<proteinExistence type="predicted"/>
<sequence length="147" mass="16993">MSYNICFTLGDPSGDGHANTSEYHIVATHSVEEITNAYKKTTELLGFDFVKEVGSEYEADGWIPQEYTKKLLELNIIDDEYITTEDHQYGPPAGCYWFDYAEDEFLEVFFNIVRYSLPDFEWTSRDLEEDTLYLLEGAAYGFAYHGE</sequence>
<protein>
    <submittedName>
        <fullName evidence="1">Uncharacterized protein</fullName>
    </submittedName>
</protein>
<name>A0A8S5RIL2_9VIRU</name>
<reference evidence="1" key="1">
    <citation type="journal article" date="2021" name="Proc. Natl. Acad. Sci. U.S.A.">
        <title>A Catalog of Tens of Thousands of Viruses from Human Metagenomes Reveals Hidden Associations with Chronic Diseases.</title>
        <authorList>
            <person name="Tisza M.J."/>
            <person name="Buck C.B."/>
        </authorList>
    </citation>
    <scope>NUCLEOTIDE SEQUENCE</scope>
    <source>
        <strain evidence="1">CtML55</strain>
    </source>
</reference>